<dbReference type="GO" id="GO:0005743">
    <property type="term" value="C:mitochondrial inner membrane"/>
    <property type="evidence" value="ECO:0007669"/>
    <property type="project" value="UniProtKB-SubCell"/>
</dbReference>
<dbReference type="Proteomes" id="UP001107558">
    <property type="component" value="Chromosome 2"/>
</dbReference>
<keyword evidence="5" id="KW-0679">Respiratory chain</keyword>
<dbReference type="GO" id="GO:0045271">
    <property type="term" value="C:respiratory chain complex I"/>
    <property type="evidence" value="ECO:0007669"/>
    <property type="project" value="UniProtKB-ARBA"/>
</dbReference>
<keyword evidence="11" id="KW-1185">Reference proteome</keyword>
<reference evidence="10" key="1">
    <citation type="submission" date="2021-03" db="EMBL/GenBank/DDBJ databases">
        <title>Chromosome level genome of the anhydrobiotic midge Polypedilum vanderplanki.</title>
        <authorList>
            <person name="Yoshida Y."/>
            <person name="Kikawada T."/>
            <person name="Gusev O."/>
        </authorList>
    </citation>
    <scope>NUCLEOTIDE SEQUENCE</scope>
    <source>
        <strain evidence="10">NIAS01</strain>
        <tissue evidence="10">Whole body or cell culture</tissue>
    </source>
</reference>
<evidence type="ECO:0000256" key="9">
    <source>
        <dbReference type="ARBA" id="ARBA00023136"/>
    </source>
</evidence>
<evidence type="ECO:0000256" key="7">
    <source>
        <dbReference type="ARBA" id="ARBA00022982"/>
    </source>
</evidence>
<gene>
    <name evidence="10" type="ORF">PVAND_004923</name>
</gene>
<comment type="caution">
    <text evidence="10">The sequence shown here is derived from an EMBL/GenBank/DDBJ whole genome shotgun (WGS) entry which is preliminary data.</text>
</comment>
<dbReference type="InterPro" id="IPR039993">
    <property type="entry name" value="NDUFB10"/>
</dbReference>
<keyword evidence="7" id="KW-0249">Electron transport</keyword>
<protein>
    <recommendedName>
        <fullName evidence="3">NADH dehydrogenase [ubiquinone] 1 beta subcomplex subunit 10</fullName>
    </recommendedName>
</protein>
<sequence length="164" mass="19295">MPDPGPQNTFAAFSAAVYNMIDKPVIWFRERVVEPNRKHYPWYHQQFRRVPTIDQCYTDDYVCIYEADAQFKRDKLVDNEILSILRGRFEDCVLYEAPDHMTKCVDLKDAYEKAAGNWFAKYGDLGATGKAKECYMKQKHRLLWERRHGKVGSGMKTKEESIEE</sequence>
<keyword evidence="8" id="KW-0496">Mitochondrion</keyword>
<name>A0A9J6BZI2_POLVA</name>
<evidence type="ECO:0000256" key="6">
    <source>
        <dbReference type="ARBA" id="ARBA00022792"/>
    </source>
</evidence>
<keyword evidence="6" id="KW-0999">Mitochondrion inner membrane</keyword>
<keyword evidence="4" id="KW-0813">Transport</keyword>
<evidence type="ECO:0000256" key="5">
    <source>
        <dbReference type="ARBA" id="ARBA00022660"/>
    </source>
</evidence>
<keyword evidence="9" id="KW-0472">Membrane</keyword>
<dbReference type="AlphaFoldDB" id="A0A9J6BZI2"/>
<dbReference type="EMBL" id="JADBJN010000002">
    <property type="protein sequence ID" value="KAG5674981.1"/>
    <property type="molecule type" value="Genomic_DNA"/>
</dbReference>
<evidence type="ECO:0000256" key="2">
    <source>
        <dbReference type="ARBA" id="ARBA00008317"/>
    </source>
</evidence>
<comment type="similarity">
    <text evidence="2">Belongs to the complex I NDUFB10 subunit family.</text>
</comment>
<evidence type="ECO:0000313" key="11">
    <source>
        <dbReference type="Proteomes" id="UP001107558"/>
    </source>
</evidence>
<evidence type="ECO:0000313" key="10">
    <source>
        <dbReference type="EMBL" id="KAG5674981.1"/>
    </source>
</evidence>
<organism evidence="10 11">
    <name type="scientific">Polypedilum vanderplanki</name>
    <name type="common">Sleeping chironomid midge</name>
    <dbReference type="NCBI Taxonomy" id="319348"/>
    <lineage>
        <taxon>Eukaryota</taxon>
        <taxon>Metazoa</taxon>
        <taxon>Ecdysozoa</taxon>
        <taxon>Arthropoda</taxon>
        <taxon>Hexapoda</taxon>
        <taxon>Insecta</taxon>
        <taxon>Pterygota</taxon>
        <taxon>Neoptera</taxon>
        <taxon>Endopterygota</taxon>
        <taxon>Diptera</taxon>
        <taxon>Nematocera</taxon>
        <taxon>Chironomoidea</taxon>
        <taxon>Chironomidae</taxon>
        <taxon>Chironominae</taxon>
        <taxon>Polypedilum</taxon>
        <taxon>Polypedilum</taxon>
    </lineage>
</organism>
<evidence type="ECO:0000256" key="3">
    <source>
        <dbReference type="ARBA" id="ARBA00014109"/>
    </source>
</evidence>
<comment type="subcellular location">
    <subcellularLocation>
        <location evidence="1">Mitochondrion inner membrane</location>
        <topology evidence="1">Peripheral membrane protein</topology>
        <orientation evidence="1">Matrix side</orientation>
    </subcellularLocation>
</comment>
<evidence type="ECO:0000256" key="1">
    <source>
        <dbReference type="ARBA" id="ARBA00004443"/>
    </source>
</evidence>
<dbReference type="PANTHER" id="PTHR13094">
    <property type="entry name" value="NADH-UBIQUINONE OXIDOREDUCTASE PDSW SUBUNIT"/>
    <property type="match status" value="1"/>
</dbReference>
<dbReference type="Pfam" id="PF10249">
    <property type="entry name" value="NDUFB10"/>
    <property type="match status" value="1"/>
</dbReference>
<dbReference type="InterPro" id="IPR019377">
    <property type="entry name" value="NADH_UbQ_OxRdtase_su10"/>
</dbReference>
<dbReference type="OrthoDB" id="6017729at2759"/>
<accession>A0A9J6BZI2</accession>
<dbReference type="PANTHER" id="PTHR13094:SF1">
    <property type="entry name" value="NADH DEHYDROGENASE [UBIQUINONE] 1 BETA SUBCOMPLEX SUBUNIT 10"/>
    <property type="match status" value="1"/>
</dbReference>
<evidence type="ECO:0000256" key="8">
    <source>
        <dbReference type="ARBA" id="ARBA00023128"/>
    </source>
</evidence>
<evidence type="ECO:0000256" key="4">
    <source>
        <dbReference type="ARBA" id="ARBA00022448"/>
    </source>
</evidence>
<proteinExistence type="inferred from homology"/>